<dbReference type="AlphaFoldDB" id="A0A510PNM9"/>
<dbReference type="InterPro" id="IPR011067">
    <property type="entry name" value="Plasmid_toxin/cell-grow_inhib"/>
</dbReference>
<dbReference type="GO" id="GO:0003677">
    <property type="term" value="F:DNA binding"/>
    <property type="evidence" value="ECO:0007669"/>
    <property type="project" value="InterPro"/>
</dbReference>
<dbReference type="SUPFAM" id="SSF50118">
    <property type="entry name" value="Cell growth inhibitor/plasmid maintenance toxic component"/>
    <property type="match status" value="1"/>
</dbReference>
<gene>
    <name evidence="3" type="ORF">MAE30S32_39730</name>
</gene>
<evidence type="ECO:0000256" key="1">
    <source>
        <dbReference type="ARBA" id="ARBA00007521"/>
    </source>
</evidence>
<dbReference type="RefSeq" id="WP_002774212.1">
    <property type="nucleotide sequence ID" value="NZ_BHVU01000347.1"/>
</dbReference>
<dbReference type="PANTHER" id="PTHR33988">
    <property type="entry name" value="ENDORIBONUCLEASE MAZF-RELATED"/>
    <property type="match status" value="1"/>
</dbReference>
<protein>
    <submittedName>
        <fullName evidence="3">Type II toxin-antitoxin system PemK/MazF family toxin</fullName>
    </submittedName>
</protein>
<evidence type="ECO:0000313" key="4">
    <source>
        <dbReference type="Proteomes" id="UP000321223"/>
    </source>
</evidence>
<dbReference type="Pfam" id="PF02452">
    <property type="entry name" value="PemK_toxin"/>
    <property type="match status" value="1"/>
</dbReference>
<dbReference type="GO" id="GO:0004521">
    <property type="term" value="F:RNA endonuclease activity"/>
    <property type="evidence" value="ECO:0007669"/>
    <property type="project" value="TreeGrafter"/>
</dbReference>
<evidence type="ECO:0000313" key="3">
    <source>
        <dbReference type="EMBL" id="GCA95321.1"/>
    </source>
</evidence>
<accession>A0A510PNM9</accession>
<sequence length="123" mass="13562">MSDPIVVGDVVIARFPTQNPQGREQEGIRPALVIGVPQKLGIPRFPLIIVAPMTSDRNQIWAAASPTLYPQLATGEAGLPQNSIILLDQVRAIDSNRIVRYLGSLSSDRYRRIFNSLQTMLLP</sequence>
<dbReference type="Proteomes" id="UP000321223">
    <property type="component" value="Unassembled WGS sequence"/>
</dbReference>
<dbReference type="PANTHER" id="PTHR33988:SF3">
    <property type="entry name" value="ENDORIBONUCLEASE TOXIN CHPB-RELATED"/>
    <property type="match status" value="1"/>
</dbReference>
<evidence type="ECO:0000256" key="2">
    <source>
        <dbReference type="ARBA" id="ARBA00022649"/>
    </source>
</evidence>
<dbReference type="GO" id="GO:0016075">
    <property type="term" value="P:rRNA catabolic process"/>
    <property type="evidence" value="ECO:0007669"/>
    <property type="project" value="TreeGrafter"/>
</dbReference>
<dbReference type="EMBL" id="BHVU01000347">
    <property type="protein sequence ID" value="GCA95321.1"/>
    <property type="molecule type" value="Genomic_DNA"/>
</dbReference>
<dbReference type="GO" id="GO:0006402">
    <property type="term" value="P:mRNA catabolic process"/>
    <property type="evidence" value="ECO:0007669"/>
    <property type="project" value="TreeGrafter"/>
</dbReference>
<dbReference type="InterPro" id="IPR003477">
    <property type="entry name" value="PemK-like"/>
</dbReference>
<name>A0A510PNM9_MICAE</name>
<keyword evidence="2" id="KW-1277">Toxin-antitoxin system</keyword>
<comment type="similarity">
    <text evidence="1">Belongs to the PemK/MazF family.</text>
</comment>
<reference evidence="3 4" key="1">
    <citation type="journal article" date="2019" name="Appl. Environ. Microbiol.">
        <title>Co-occurrence of broad and narrow host-range viruses infecting the toxic bloom-forming cyanobacterium Microcystis aeruginosa.</title>
        <authorList>
            <person name="Morimoto D."/>
            <person name="Tominaga K."/>
            <person name="Nishimura Y."/>
            <person name="Yoshida N."/>
            <person name="Kimura S."/>
            <person name="Sako Y."/>
            <person name="Yoshida T."/>
        </authorList>
    </citation>
    <scope>NUCLEOTIDE SEQUENCE [LARGE SCALE GENOMIC DNA]</scope>
    <source>
        <strain evidence="3 4">11-30S32</strain>
    </source>
</reference>
<organism evidence="3 4">
    <name type="scientific">Microcystis aeruginosa 11-30S32</name>
    <dbReference type="NCBI Taxonomy" id="2358142"/>
    <lineage>
        <taxon>Bacteria</taxon>
        <taxon>Bacillati</taxon>
        <taxon>Cyanobacteriota</taxon>
        <taxon>Cyanophyceae</taxon>
        <taxon>Oscillatoriophycideae</taxon>
        <taxon>Chroococcales</taxon>
        <taxon>Microcystaceae</taxon>
        <taxon>Microcystis</taxon>
    </lineage>
</organism>
<proteinExistence type="inferred from homology"/>
<comment type="caution">
    <text evidence="3">The sequence shown here is derived from an EMBL/GenBank/DDBJ whole genome shotgun (WGS) entry which is preliminary data.</text>
</comment>
<dbReference type="Gene3D" id="2.30.30.110">
    <property type="match status" value="1"/>
</dbReference>